<evidence type="ECO:0000313" key="2">
    <source>
        <dbReference type="EMBL" id="CAH2008752.1"/>
    </source>
</evidence>
<dbReference type="AlphaFoldDB" id="A0A9P0Q6Y6"/>
<organism evidence="2 3">
    <name type="scientific">Acanthoscelides obtectus</name>
    <name type="common">Bean weevil</name>
    <name type="synonym">Bruchus obtectus</name>
    <dbReference type="NCBI Taxonomy" id="200917"/>
    <lineage>
        <taxon>Eukaryota</taxon>
        <taxon>Metazoa</taxon>
        <taxon>Ecdysozoa</taxon>
        <taxon>Arthropoda</taxon>
        <taxon>Hexapoda</taxon>
        <taxon>Insecta</taxon>
        <taxon>Pterygota</taxon>
        <taxon>Neoptera</taxon>
        <taxon>Endopterygota</taxon>
        <taxon>Coleoptera</taxon>
        <taxon>Polyphaga</taxon>
        <taxon>Cucujiformia</taxon>
        <taxon>Chrysomeloidea</taxon>
        <taxon>Chrysomelidae</taxon>
        <taxon>Bruchinae</taxon>
        <taxon>Bruchini</taxon>
        <taxon>Acanthoscelides</taxon>
    </lineage>
</organism>
<evidence type="ECO:0000256" key="1">
    <source>
        <dbReference type="SAM" id="SignalP"/>
    </source>
</evidence>
<evidence type="ECO:0008006" key="4">
    <source>
        <dbReference type="Google" id="ProtNLM"/>
    </source>
</evidence>
<dbReference type="Proteomes" id="UP001152888">
    <property type="component" value="Unassembled WGS sequence"/>
</dbReference>
<feature type="signal peptide" evidence="1">
    <location>
        <begin position="1"/>
        <end position="22"/>
    </location>
</feature>
<dbReference type="OrthoDB" id="5858677at2759"/>
<name>A0A9P0Q6Y6_ACAOB</name>
<accession>A0A9P0Q6Y6</accession>
<reference evidence="2" key="1">
    <citation type="submission" date="2022-03" db="EMBL/GenBank/DDBJ databases">
        <authorList>
            <person name="Sayadi A."/>
        </authorList>
    </citation>
    <scope>NUCLEOTIDE SEQUENCE</scope>
</reference>
<evidence type="ECO:0000313" key="3">
    <source>
        <dbReference type="Proteomes" id="UP001152888"/>
    </source>
</evidence>
<comment type="caution">
    <text evidence="2">The sequence shown here is derived from an EMBL/GenBank/DDBJ whole genome shotgun (WGS) entry which is preliminary data.</text>
</comment>
<keyword evidence="1" id="KW-0732">Signal</keyword>
<proteinExistence type="predicted"/>
<dbReference type="EMBL" id="CAKOFQ010007830">
    <property type="protein sequence ID" value="CAH2008752.1"/>
    <property type="molecule type" value="Genomic_DNA"/>
</dbReference>
<protein>
    <recommendedName>
        <fullName evidence="4">Secreted protein</fullName>
    </recommendedName>
</protein>
<gene>
    <name evidence="2" type="ORF">ACAOBT_LOCUS30427</name>
</gene>
<feature type="chain" id="PRO_5040456057" description="Secreted protein" evidence="1">
    <location>
        <begin position="23"/>
        <end position="84"/>
    </location>
</feature>
<keyword evidence="3" id="KW-1185">Reference proteome</keyword>
<sequence>MPQLQTSLSVSFVVFNSAVVAAASTVSGCSETIIGAISTVCSSELVSTSGSASGKSLKMGCTATFATSSTSLNSIESSGGGDEI</sequence>